<dbReference type="InterPro" id="IPR038095">
    <property type="entry name" value="Costars_sf"/>
</dbReference>
<dbReference type="PANTHER" id="PTHR46334">
    <property type="entry name" value="COSTARS FAMILY PROTEIN ABRACL"/>
    <property type="match status" value="1"/>
</dbReference>
<dbReference type="EMBL" id="BT077654">
    <property type="protein sequence ID" value="ACO12078.1"/>
    <property type="molecule type" value="mRNA"/>
</dbReference>
<gene>
    <name evidence="3" type="primary">CF115</name>
</gene>
<name>C1BSS5_LEPSM</name>
<evidence type="ECO:0000256" key="1">
    <source>
        <dbReference type="ARBA" id="ARBA00006126"/>
    </source>
</evidence>
<reference evidence="3" key="1">
    <citation type="submission" date="2009-06" db="EMBL/GenBank/DDBJ databases">
        <title>Lepeophtheirus salmonis ESTs and full-length cDNAs.</title>
        <authorList>
            <person name="Yasuike M."/>
            <person name="von Schalburg K."/>
            <person name="Cooper G."/>
            <person name="Leong J."/>
            <person name="Jones S.R.M."/>
            <person name="Koop B.F."/>
        </authorList>
    </citation>
    <scope>NUCLEOTIDE SEQUENCE</scope>
    <source>
        <strain evidence="3">Pacific form</strain>
        <tissue evidence="3">Whole</tissue>
    </source>
</reference>
<accession>C1BSS5</accession>
<evidence type="ECO:0000259" key="2">
    <source>
        <dbReference type="SMART" id="SM01283"/>
    </source>
</evidence>
<evidence type="ECO:0000313" key="3">
    <source>
        <dbReference type="EMBL" id="ACO12078.1"/>
    </source>
</evidence>
<dbReference type="SMART" id="SM01283">
    <property type="entry name" value="Costars"/>
    <property type="match status" value="1"/>
</dbReference>
<dbReference type="AlphaFoldDB" id="C1BSS5"/>
<dbReference type="Pfam" id="PF14705">
    <property type="entry name" value="Costars"/>
    <property type="match status" value="1"/>
</dbReference>
<comment type="similarity">
    <text evidence="1">Belongs to the costars family.</text>
</comment>
<dbReference type="Gene3D" id="1.10.10.1540">
    <property type="entry name" value="Costar domain"/>
    <property type="match status" value="1"/>
</dbReference>
<dbReference type="InterPro" id="IPR027817">
    <property type="entry name" value="Costars_dom"/>
</dbReference>
<organism evidence="3">
    <name type="scientific">Lepeophtheirus salmonis</name>
    <name type="common">Salmon louse</name>
    <name type="synonym">Caligus salmonis</name>
    <dbReference type="NCBI Taxonomy" id="72036"/>
    <lineage>
        <taxon>Eukaryota</taxon>
        <taxon>Metazoa</taxon>
        <taxon>Ecdysozoa</taxon>
        <taxon>Arthropoda</taxon>
        <taxon>Crustacea</taxon>
        <taxon>Multicrustacea</taxon>
        <taxon>Hexanauplia</taxon>
        <taxon>Copepoda</taxon>
        <taxon>Siphonostomatoida</taxon>
        <taxon>Caligidae</taxon>
        <taxon>Lepeophtheirus</taxon>
    </lineage>
</organism>
<dbReference type="PANTHER" id="PTHR46334:SF1">
    <property type="entry name" value="COSTARS FAMILY PROTEIN ABRACL"/>
    <property type="match status" value="1"/>
</dbReference>
<protein>
    <submittedName>
        <fullName evidence="3">C6orf115</fullName>
    </submittedName>
</protein>
<proteinExistence type="evidence at transcript level"/>
<dbReference type="GO" id="GO:0032970">
    <property type="term" value="P:regulation of actin filament-based process"/>
    <property type="evidence" value="ECO:0007669"/>
    <property type="project" value="TreeGrafter"/>
</dbReference>
<sequence length="84" mass="9010">MPGYDVEGEINNLVGFIKSLGSKSEGGDGKIEVKFKTLFEDDEVSNSLESLAGTLKAAKKKKVVFYESGLLLQGVSDDVVITLL</sequence>
<dbReference type="InterPro" id="IPR044302">
    <property type="entry name" value="Costars"/>
</dbReference>
<feature type="domain" description="Costars" evidence="2">
    <location>
        <begin position="4"/>
        <end position="84"/>
    </location>
</feature>